<dbReference type="SUPFAM" id="SSF51197">
    <property type="entry name" value="Clavaminate synthase-like"/>
    <property type="match status" value="1"/>
</dbReference>
<keyword evidence="4" id="KW-1185">Reference proteome</keyword>
<sequence length="579" mass="67179">MPVNRNALIRYKTIDNCLRNRYRRWTLDDLIDACSDALYEYEGIDKGVSKRTVQMDIQFMRSDKLGYNAPIIVVDKKYYTYEDKEYSITNIPLTDQDLNKLSEVIEILRQFKGFSHFQELSGMVQRLEDKVHTEKTKQDSVIDFETNEHLKGLDFIDDLYQAIIHKRAVSLTYQSFKARSADTFNFHPQLLKEFRNRWFVLGFKNNKQLPLLLALDRLISIEDTSVLYVENTTLNLKEYFKQVIGVSVEKDGNPEYVEVFVENGHAPYILTKPLHHSQKIVKKQPGGVIISIKVQLNFELEKELLGYGETIKVLKPDRLVRRLKKRIALAHDHYTQDLHPTVAKEIIKQVQRKGHATLEHVFKEKEIAAITGKINAYLSKQNQNAENRPIAIRQLLSKLPELKPLLFNSKMYVLIKSGLGKNYFLSKAIYFDKPAKSNWYVTSHQDITINVQKKLNVDGFTGWTKKDDTVSVCPPLEYLRKTVTFRLHLDPATKDNGALQVIPNSHHKVLNDEEIQFTKEKLKTVTCEMPTGGVHFMKPLTIHSSQKTINQKSRKVIHLEFCCLELPEELEWAEKVMLS</sequence>
<dbReference type="PROSITE" id="PS52050">
    <property type="entry name" value="WYL"/>
    <property type="match status" value="1"/>
</dbReference>
<name>A0ABT8KWN7_9BACT</name>
<dbReference type="EMBL" id="JAUJEA010000012">
    <property type="protein sequence ID" value="MDN5204563.1"/>
    <property type="molecule type" value="Genomic_DNA"/>
</dbReference>
<dbReference type="PANTHER" id="PTHR34580:SF9">
    <property type="entry name" value="SLL5097 PROTEIN"/>
    <property type="match status" value="1"/>
</dbReference>
<proteinExistence type="predicted"/>
<evidence type="ECO:0000313" key="4">
    <source>
        <dbReference type="Proteomes" id="UP001172082"/>
    </source>
</evidence>
<reference evidence="3" key="1">
    <citation type="submission" date="2023-06" db="EMBL/GenBank/DDBJ databases">
        <title>Genomic of Parafulvivirga corallium.</title>
        <authorList>
            <person name="Wang G."/>
        </authorList>
    </citation>
    <scope>NUCLEOTIDE SEQUENCE</scope>
    <source>
        <strain evidence="3">BMA10</strain>
    </source>
</reference>
<dbReference type="InterPro" id="IPR051534">
    <property type="entry name" value="CBASS_pafABC_assoc_protein"/>
</dbReference>
<dbReference type="Pfam" id="PF25583">
    <property type="entry name" value="WCX"/>
    <property type="match status" value="1"/>
</dbReference>
<dbReference type="Pfam" id="PF13280">
    <property type="entry name" value="WYL"/>
    <property type="match status" value="1"/>
</dbReference>
<dbReference type="Gene3D" id="2.60.120.620">
    <property type="entry name" value="q2cbj1_9rhob like domain"/>
    <property type="match status" value="1"/>
</dbReference>
<dbReference type="InterPro" id="IPR057727">
    <property type="entry name" value="WCX_dom"/>
</dbReference>
<evidence type="ECO:0000259" key="1">
    <source>
        <dbReference type="Pfam" id="PF13280"/>
    </source>
</evidence>
<protein>
    <submittedName>
        <fullName evidence="3">WYL domain-containing protein</fullName>
    </submittedName>
</protein>
<dbReference type="InterPro" id="IPR008775">
    <property type="entry name" value="Phytyl_CoA_dOase-like"/>
</dbReference>
<feature type="domain" description="WCX" evidence="2">
    <location>
        <begin position="255"/>
        <end position="328"/>
    </location>
</feature>
<dbReference type="Pfam" id="PF05721">
    <property type="entry name" value="PhyH"/>
    <property type="match status" value="1"/>
</dbReference>
<dbReference type="InterPro" id="IPR026881">
    <property type="entry name" value="WYL_dom"/>
</dbReference>
<evidence type="ECO:0000259" key="2">
    <source>
        <dbReference type="Pfam" id="PF25583"/>
    </source>
</evidence>
<dbReference type="PANTHER" id="PTHR34580">
    <property type="match status" value="1"/>
</dbReference>
<gene>
    <name evidence="3" type="ORF">QQ008_24435</name>
</gene>
<dbReference type="Proteomes" id="UP001172082">
    <property type="component" value="Unassembled WGS sequence"/>
</dbReference>
<comment type="caution">
    <text evidence="3">The sequence shown here is derived from an EMBL/GenBank/DDBJ whole genome shotgun (WGS) entry which is preliminary data.</text>
</comment>
<organism evidence="3 4">
    <name type="scientific">Splendidivirga corallicola</name>
    <dbReference type="NCBI Taxonomy" id="3051826"/>
    <lineage>
        <taxon>Bacteria</taxon>
        <taxon>Pseudomonadati</taxon>
        <taxon>Bacteroidota</taxon>
        <taxon>Cytophagia</taxon>
        <taxon>Cytophagales</taxon>
        <taxon>Splendidivirgaceae</taxon>
        <taxon>Splendidivirga</taxon>
    </lineage>
</organism>
<evidence type="ECO:0000313" key="3">
    <source>
        <dbReference type="EMBL" id="MDN5204563.1"/>
    </source>
</evidence>
<feature type="domain" description="WYL" evidence="1">
    <location>
        <begin position="156"/>
        <end position="222"/>
    </location>
</feature>
<dbReference type="RefSeq" id="WP_346754587.1">
    <property type="nucleotide sequence ID" value="NZ_JAUJEA010000012.1"/>
</dbReference>
<accession>A0ABT8KWN7</accession>